<feature type="disulfide bond" evidence="9">
    <location>
        <begin position="36"/>
        <end position="46"/>
    </location>
</feature>
<feature type="chain" id="PRO_5019854701" evidence="12">
    <location>
        <begin position="20"/>
        <end position="791"/>
    </location>
</feature>
<organism evidence="14 15">
    <name type="scientific">Labeo rohita</name>
    <name type="common">Indian major carp</name>
    <name type="synonym">Cyprinus rohita</name>
    <dbReference type="NCBI Taxonomy" id="84645"/>
    <lineage>
        <taxon>Eukaryota</taxon>
        <taxon>Metazoa</taxon>
        <taxon>Chordata</taxon>
        <taxon>Craniata</taxon>
        <taxon>Vertebrata</taxon>
        <taxon>Euteleostomi</taxon>
        <taxon>Actinopterygii</taxon>
        <taxon>Neopterygii</taxon>
        <taxon>Teleostei</taxon>
        <taxon>Ostariophysi</taxon>
        <taxon>Cypriniformes</taxon>
        <taxon>Cyprinidae</taxon>
        <taxon>Labeoninae</taxon>
        <taxon>Labeonini</taxon>
        <taxon>Labeo</taxon>
    </lineage>
</organism>
<accession>A0A498MA82</accession>
<dbReference type="GO" id="GO:0006357">
    <property type="term" value="P:regulation of transcription by RNA polymerase II"/>
    <property type="evidence" value="ECO:0007669"/>
    <property type="project" value="TreeGrafter"/>
</dbReference>
<keyword evidence="15" id="KW-1185">Reference proteome</keyword>
<comment type="caution">
    <text evidence="9">Lacks conserved residue(s) required for the propagation of feature annotation.</text>
</comment>
<sequence>MEGCLTLILLSSIITITTSNWFGEGSGEIWADVFDCFGNETKLSECSISSWSRAECSHRRDVGGICSVKHQFLSSDSSLALHDGLVRLSGERQCEGEVEVFIHQVWRRVLLDSWSLTDSSVVCRQLGCGSVLNFYGSSSSSPEHSHECVTGFQCSWSEAHLGNCSSPQTLNCSSTQQLSITCLDLSECTIPATSTSASPTVRSTSVTPLLTLPAVSLCVGPVLVIVLVAVLSLLLVSLLILIQRKRVVRRGTMNDIKGRWSTLEKDEKHKYCQEAAALRAQEAQDLTPEMRDLRIKMHLKKLKLESGHASSSAGSSSAEAIVQPTVQEAFQRQASYGPSSHRAKEINHAIAYCIAKDMIPIYTVAKPGFLKLMKTTVPLYKVPSQKFFSKTELPKMYNSLKEDVGKLIAQGKWYAATTDLWTSSGGSGHPYISFTIHYLTDWKLQSNCLETQFFPEDHTADNISEFFDNMLQEWGINKEFFVSITTDNATNMKKAFETSDTTTFPGQWFGCFGHNLNLAISKALKIQRVDTAVRSCRHLVQGFSRSWKRRELRNKQEALNVPQRSLIHDVVTRWGSTQKMLQRFIEQQQAVCAVLATERGAWHLMPKDADIAVIEQVLQILQPLSAFTDALASESRVSLSALRPVLSHIISDILEVKNEDSALTIDLKRVMKSDHESRYSVDAKKVMDLTSFVDPRFKGSFSDDLDATVNCCIEEASKLAEMTTLSEGAAQTEQSSTTPPPPTHTPTHPHTHTPTHPHPPLKNGSKAWPPCSTKSPPQGSREQRSRRVKAA</sequence>
<proteinExistence type="predicted"/>
<dbReference type="AlphaFoldDB" id="A0A498MA82"/>
<protein>
    <submittedName>
        <fullName evidence="14">Zinc finger BED domain-containing 1-like protein</fullName>
    </submittedName>
</protein>
<dbReference type="GO" id="GO:0016020">
    <property type="term" value="C:membrane"/>
    <property type="evidence" value="ECO:0007669"/>
    <property type="project" value="UniProtKB-SubCell"/>
</dbReference>
<evidence type="ECO:0000256" key="11">
    <source>
        <dbReference type="SAM" id="Phobius"/>
    </source>
</evidence>
<feature type="transmembrane region" description="Helical" evidence="11">
    <location>
        <begin position="219"/>
        <end position="242"/>
    </location>
</feature>
<evidence type="ECO:0000256" key="7">
    <source>
        <dbReference type="ARBA" id="ARBA00023157"/>
    </source>
</evidence>
<feature type="compositionally biased region" description="Polar residues" evidence="10">
    <location>
        <begin position="723"/>
        <end position="736"/>
    </location>
</feature>
<keyword evidence="5 11" id="KW-1133">Transmembrane helix</keyword>
<evidence type="ECO:0000256" key="4">
    <source>
        <dbReference type="ARBA" id="ARBA00022737"/>
    </source>
</evidence>
<dbReference type="EMBL" id="QBIY01012773">
    <property type="protein sequence ID" value="RXN16703.1"/>
    <property type="molecule type" value="Genomic_DNA"/>
</dbReference>
<keyword evidence="3 12" id="KW-0732">Signal</keyword>
<dbReference type="SUPFAM" id="SSF53098">
    <property type="entry name" value="Ribonuclease H-like"/>
    <property type="match status" value="1"/>
</dbReference>
<evidence type="ECO:0000313" key="14">
    <source>
        <dbReference type="EMBL" id="RXN16703.1"/>
    </source>
</evidence>
<dbReference type="InterPro" id="IPR036772">
    <property type="entry name" value="SRCR-like_dom_sf"/>
</dbReference>
<dbReference type="Pfam" id="PF00530">
    <property type="entry name" value="SRCR"/>
    <property type="match status" value="2"/>
</dbReference>
<keyword evidence="2 11" id="KW-0812">Transmembrane</keyword>
<keyword evidence="6 11" id="KW-0472">Membrane</keyword>
<dbReference type="PANTHER" id="PTHR46169:SF25">
    <property type="entry name" value="ZINC FINGER BED DOMAIN-CONTAINING PROTEIN 1-LIKE-RELATED"/>
    <property type="match status" value="1"/>
</dbReference>
<dbReference type="InterPro" id="IPR012337">
    <property type="entry name" value="RNaseH-like_sf"/>
</dbReference>
<feature type="domain" description="SRCR" evidence="13">
    <location>
        <begin position="1"/>
        <end position="67"/>
    </location>
</feature>
<dbReference type="InterPro" id="IPR052717">
    <property type="entry name" value="Vacuolar_transposase_reg"/>
</dbReference>
<keyword evidence="8" id="KW-0325">Glycoprotein</keyword>
<dbReference type="SMART" id="SM00202">
    <property type="entry name" value="SR"/>
    <property type="match status" value="1"/>
</dbReference>
<feature type="disulfide bond" evidence="9">
    <location>
        <begin position="154"/>
        <end position="164"/>
    </location>
</feature>
<evidence type="ECO:0000256" key="8">
    <source>
        <dbReference type="ARBA" id="ARBA00023180"/>
    </source>
</evidence>
<dbReference type="SUPFAM" id="SSF56487">
    <property type="entry name" value="SRCR-like"/>
    <property type="match status" value="2"/>
</dbReference>
<gene>
    <name evidence="14" type="ORF">ROHU_037040</name>
</gene>
<dbReference type="Gene3D" id="3.10.250.10">
    <property type="entry name" value="SRCR-like domain"/>
    <property type="match status" value="2"/>
</dbReference>
<dbReference type="PANTHER" id="PTHR46169">
    <property type="entry name" value="DNA REPLICATION-RELATED ELEMENT FACTOR, ISOFORM A"/>
    <property type="match status" value="1"/>
</dbReference>
<dbReference type="SUPFAM" id="SSF140996">
    <property type="entry name" value="Hermes dimerisation domain"/>
    <property type="match status" value="1"/>
</dbReference>
<evidence type="ECO:0000256" key="6">
    <source>
        <dbReference type="ARBA" id="ARBA00023136"/>
    </source>
</evidence>
<dbReference type="InterPro" id="IPR001190">
    <property type="entry name" value="SRCR"/>
</dbReference>
<evidence type="ECO:0000256" key="3">
    <source>
        <dbReference type="ARBA" id="ARBA00022729"/>
    </source>
</evidence>
<dbReference type="GO" id="GO:0005634">
    <property type="term" value="C:nucleus"/>
    <property type="evidence" value="ECO:0007669"/>
    <property type="project" value="TreeGrafter"/>
</dbReference>
<evidence type="ECO:0000256" key="5">
    <source>
        <dbReference type="ARBA" id="ARBA00022989"/>
    </source>
</evidence>
<evidence type="ECO:0000256" key="12">
    <source>
        <dbReference type="SAM" id="SignalP"/>
    </source>
</evidence>
<keyword evidence="7 9" id="KW-1015">Disulfide bond</keyword>
<dbReference type="Proteomes" id="UP000290572">
    <property type="component" value="Unassembled WGS sequence"/>
</dbReference>
<reference evidence="14 15" key="1">
    <citation type="submission" date="2018-03" db="EMBL/GenBank/DDBJ databases">
        <title>Draft genome sequence of Rohu Carp (Labeo rohita).</title>
        <authorList>
            <person name="Das P."/>
            <person name="Kushwaha B."/>
            <person name="Joshi C.G."/>
            <person name="Kumar D."/>
            <person name="Nagpure N.S."/>
            <person name="Sahoo L."/>
            <person name="Das S.P."/>
            <person name="Bit A."/>
            <person name="Patnaik S."/>
            <person name="Meher P.K."/>
            <person name="Jayasankar P."/>
            <person name="Koringa P.G."/>
            <person name="Patel N.V."/>
            <person name="Hinsu A.T."/>
            <person name="Kumar R."/>
            <person name="Pandey M."/>
            <person name="Agarwal S."/>
            <person name="Srivastava S."/>
            <person name="Singh M."/>
            <person name="Iquebal M.A."/>
            <person name="Jaiswal S."/>
            <person name="Angadi U.B."/>
            <person name="Kumar N."/>
            <person name="Raza M."/>
            <person name="Shah T.M."/>
            <person name="Rai A."/>
            <person name="Jena J.K."/>
        </authorList>
    </citation>
    <scope>NUCLEOTIDE SEQUENCE [LARGE SCALE GENOMIC DNA]</scope>
    <source>
        <strain evidence="14">DASCIFA01</strain>
        <tissue evidence="14">Testis</tissue>
    </source>
</reference>
<dbReference type="FunFam" id="3.10.250.10:FF:000016">
    <property type="entry name" value="Scavenger receptor cysteine-rich protein type 12"/>
    <property type="match status" value="1"/>
</dbReference>
<feature type="region of interest" description="Disordered" evidence="10">
    <location>
        <begin position="723"/>
        <end position="791"/>
    </location>
</feature>
<dbReference type="PRINTS" id="PR00258">
    <property type="entry name" value="SPERACTRCPTR"/>
</dbReference>
<keyword evidence="4" id="KW-0677">Repeat</keyword>
<evidence type="ECO:0000256" key="9">
    <source>
        <dbReference type="PROSITE-ProRule" id="PRU00196"/>
    </source>
</evidence>
<evidence type="ECO:0000256" key="10">
    <source>
        <dbReference type="SAM" id="MobiDB-lite"/>
    </source>
</evidence>
<evidence type="ECO:0000259" key="13">
    <source>
        <dbReference type="PROSITE" id="PS50287"/>
    </source>
</evidence>
<feature type="signal peptide" evidence="12">
    <location>
        <begin position="1"/>
        <end position="19"/>
    </location>
</feature>
<name>A0A498MA82_LABRO</name>
<feature type="domain" description="SRCR" evidence="13">
    <location>
        <begin position="86"/>
        <end position="183"/>
    </location>
</feature>
<comment type="subcellular location">
    <subcellularLocation>
        <location evidence="1">Membrane</location>
        <topology evidence="1">Single-pass membrane protein</topology>
    </subcellularLocation>
</comment>
<evidence type="ECO:0000313" key="15">
    <source>
        <dbReference type="Proteomes" id="UP000290572"/>
    </source>
</evidence>
<evidence type="ECO:0000256" key="1">
    <source>
        <dbReference type="ARBA" id="ARBA00004167"/>
    </source>
</evidence>
<dbReference type="PROSITE" id="PS50287">
    <property type="entry name" value="SRCR_2"/>
    <property type="match status" value="2"/>
</dbReference>
<comment type="caution">
    <text evidence="14">The sequence shown here is derived from an EMBL/GenBank/DDBJ whole genome shotgun (WGS) entry which is preliminary data.</text>
</comment>
<evidence type="ECO:0000256" key="2">
    <source>
        <dbReference type="ARBA" id="ARBA00022692"/>
    </source>
</evidence>